<evidence type="ECO:0000313" key="8">
    <source>
        <dbReference type="Proteomes" id="UP000659654"/>
    </source>
</evidence>
<dbReference type="EMBL" id="CAJFDI010000005">
    <property type="protein sequence ID" value="CAD5231843.1"/>
    <property type="molecule type" value="Genomic_DNA"/>
</dbReference>
<keyword evidence="1" id="KW-0677">Repeat</keyword>
<dbReference type="PANTHER" id="PTHR24251">
    <property type="entry name" value="OVOCHYMASE-RELATED"/>
    <property type="match status" value="1"/>
</dbReference>
<name>A0A1I7RRZ9_BURXY</name>
<keyword evidence="4" id="KW-0732">Signal</keyword>
<dbReference type="OrthoDB" id="6365689at2759"/>
<comment type="caution">
    <text evidence="3">Lacks conserved residue(s) required for the propagation of feature annotation.</text>
</comment>
<reference evidence="6" key="2">
    <citation type="submission" date="2020-09" db="EMBL/GenBank/DDBJ databases">
        <authorList>
            <person name="Kikuchi T."/>
        </authorList>
    </citation>
    <scope>NUCLEOTIDE SEQUENCE</scope>
    <source>
        <strain evidence="6">Ka4C1</strain>
    </source>
</reference>
<feature type="chain" id="PRO_5036308644" evidence="4">
    <location>
        <begin position="21"/>
        <end position="253"/>
    </location>
</feature>
<keyword evidence="8" id="KW-1185">Reference proteome</keyword>
<feature type="domain" description="CUB" evidence="5">
    <location>
        <begin position="147"/>
        <end position="253"/>
    </location>
</feature>
<evidence type="ECO:0000256" key="1">
    <source>
        <dbReference type="ARBA" id="ARBA00022737"/>
    </source>
</evidence>
<feature type="domain" description="CUB" evidence="5">
    <location>
        <begin position="23"/>
        <end position="134"/>
    </location>
</feature>
<dbReference type="SUPFAM" id="SSF49854">
    <property type="entry name" value="Spermadhesin, CUB domain"/>
    <property type="match status" value="2"/>
</dbReference>
<keyword evidence="2" id="KW-1015">Disulfide bond</keyword>
<organism evidence="7 9">
    <name type="scientific">Bursaphelenchus xylophilus</name>
    <name type="common">Pinewood nematode worm</name>
    <name type="synonym">Aphelenchoides xylophilus</name>
    <dbReference type="NCBI Taxonomy" id="6326"/>
    <lineage>
        <taxon>Eukaryota</taxon>
        <taxon>Metazoa</taxon>
        <taxon>Ecdysozoa</taxon>
        <taxon>Nematoda</taxon>
        <taxon>Chromadorea</taxon>
        <taxon>Rhabditida</taxon>
        <taxon>Tylenchina</taxon>
        <taxon>Tylenchomorpha</taxon>
        <taxon>Aphelenchoidea</taxon>
        <taxon>Aphelenchoididae</taxon>
        <taxon>Bursaphelenchus</taxon>
    </lineage>
</organism>
<dbReference type="EMBL" id="CAJFCV020000005">
    <property type="protein sequence ID" value="CAG9123355.1"/>
    <property type="molecule type" value="Genomic_DNA"/>
</dbReference>
<evidence type="ECO:0000256" key="4">
    <source>
        <dbReference type="SAM" id="SignalP"/>
    </source>
</evidence>
<dbReference type="Pfam" id="PF00431">
    <property type="entry name" value="CUB"/>
    <property type="match status" value="2"/>
</dbReference>
<gene>
    <name evidence="6" type="ORF">BXYJ_LOCUS11939</name>
</gene>
<dbReference type="CDD" id="cd00041">
    <property type="entry name" value="CUB"/>
    <property type="match status" value="2"/>
</dbReference>
<dbReference type="Proteomes" id="UP000659654">
    <property type="component" value="Unassembled WGS sequence"/>
</dbReference>
<dbReference type="eggNOG" id="ENOG502QUEH">
    <property type="taxonomic scope" value="Eukaryota"/>
</dbReference>
<accession>A0A1I7RRZ9</accession>
<evidence type="ECO:0000256" key="2">
    <source>
        <dbReference type="ARBA" id="ARBA00023157"/>
    </source>
</evidence>
<dbReference type="SMART" id="SM00042">
    <property type="entry name" value="CUB"/>
    <property type="match status" value="2"/>
</dbReference>
<evidence type="ECO:0000313" key="9">
    <source>
        <dbReference type="WBParaSite" id="BXY_0350100.1"/>
    </source>
</evidence>
<evidence type="ECO:0000313" key="6">
    <source>
        <dbReference type="EMBL" id="CAD5231843.1"/>
    </source>
</evidence>
<evidence type="ECO:0000259" key="5">
    <source>
        <dbReference type="PROSITE" id="PS01180"/>
    </source>
</evidence>
<reference evidence="9" key="1">
    <citation type="submission" date="2016-11" db="UniProtKB">
        <authorList>
            <consortium name="WormBaseParasite"/>
        </authorList>
    </citation>
    <scope>IDENTIFICATION</scope>
</reference>
<dbReference type="PROSITE" id="PS01180">
    <property type="entry name" value="CUB"/>
    <property type="match status" value="2"/>
</dbReference>
<dbReference type="Proteomes" id="UP000095284">
    <property type="component" value="Unplaced"/>
</dbReference>
<dbReference type="AlphaFoldDB" id="A0A1I7RRZ9"/>
<dbReference type="Proteomes" id="UP000582659">
    <property type="component" value="Unassembled WGS sequence"/>
</dbReference>
<proteinExistence type="predicted"/>
<protein>
    <submittedName>
        <fullName evidence="6">(pine wood nematode) hypothetical protein</fullName>
    </submittedName>
</protein>
<feature type="signal peptide" evidence="4">
    <location>
        <begin position="1"/>
        <end position="20"/>
    </location>
</feature>
<dbReference type="InterPro" id="IPR000859">
    <property type="entry name" value="CUB_dom"/>
</dbReference>
<dbReference type="PANTHER" id="PTHR24251:SF30">
    <property type="entry name" value="MEMBRANE FRIZZLED-RELATED PROTEIN"/>
    <property type="match status" value="1"/>
</dbReference>
<dbReference type="SMR" id="A0A1I7RRZ9"/>
<dbReference type="WBParaSite" id="BXY_0350100.1">
    <property type="protein sequence ID" value="BXY_0350100.1"/>
    <property type="gene ID" value="BXY_0350100"/>
</dbReference>
<evidence type="ECO:0000256" key="3">
    <source>
        <dbReference type="PROSITE-ProRule" id="PRU00059"/>
    </source>
</evidence>
<dbReference type="Gene3D" id="2.60.120.290">
    <property type="entry name" value="Spermadhesin, CUB domain"/>
    <property type="match status" value="2"/>
</dbReference>
<sequence>MHPSIQFSLLLIVWLPFAVAKDCSTQYINNATIGLISSPLFPDKYPNSIECYHVIRAENEDDIIQLIFYVFDTEDNADYVFLYDGEGENKTLIAKLSGEVRDVFKTNLTSTMTIRFKSDLDRNFQGYYAQYRVISRNESTFPVLEDCPHVTQNLTDPFGVIISPNWPDLYPNQACCVYYLPSPACNITLTFNFFKTEENADILYIYHGNETEKLSGYIAAGTTYVFNEEDLTLKFTSDLDRPDLGYSITYVST</sequence>
<evidence type="ECO:0000313" key="7">
    <source>
        <dbReference type="Proteomes" id="UP000095284"/>
    </source>
</evidence>
<dbReference type="InterPro" id="IPR035914">
    <property type="entry name" value="Sperma_CUB_dom_sf"/>
</dbReference>